<feature type="transmembrane region" description="Helical" evidence="1">
    <location>
        <begin position="21"/>
        <end position="39"/>
    </location>
</feature>
<dbReference type="Proteomes" id="UP000003824">
    <property type="component" value="Unassembled WGS sequence"/>
</dbReference>
<protein>
    <submittedName>
        <fullName evidence="2">Predicted protein</fullName>
    </submittedName>
</protein>
<evidence type="ECO:0000256" key="1">
    <source>
        <dbReference type="SAM" id="Phobius"/>
    </source>
</evidence>
<keyword evidence="1" id="KW-0472">Membrane</keyword>
<keyword evidence="1" id="KW-0812">Transmembrane</keyword>
<evidence type="ECO:0000313" key="3">
    <source>
        <dbReference type="Proteomes" id="UP000003824"/>
    </source>
</evidence>
<organism evidence="2 3">
    <name type="scientific">Streptomyces viridosporus (strain ATCC 14672 / DSM 40746 / JCM 4963 / KCTC 9882 / NRRL B-12104 / FH 1290)</name>
    <name type="common">Streptomyces ghanaensis</name>
    <dbReference type="NCBI Taxonomy" id="566461"/>
    <lineage>
        <taxon>Bacteria</taxon>
        <taxon>Bacillati</taxon>
        <taxon>Actinomycetota</taxon>
        <taxon>Actinomycetes</taxon>
        <taxon>Kitasatosporales</taxon>
        <taxon>Streptomycetaceae</taxon>
        <taxon>Streptomyces</taxon>
    </lineage>
</organism>
<evidence type="ECO:0000313" key="2">
    <source>
        <dbReference type="EMBL" id="EFE69409.2"/>
    </source>
</evidence>
<feature type="transmembrane region" description="Helical" evidence="1">
    <location>
        <begin position="45"/>
        <end position="63"/>
    </location>
</feature>
<dbReference type="EMBL" id="DS999641">
    <property type="protein sequence ID" value="EFE69409.2"/>
    <property type="molecule type" value="Genomic_DNA"/>
</dbReference>
<gene>
    <name evidence="2" type="ORF">SSFG_04651</name>
</gene>
<proteinExistence type="predicted"/>
<name>D6A255_STRV1</name>
<dbReference type="RefSeq" id="WP_004987913.1">
    <property type="nucleotide sequence ID" value="NZ_DS999641.1"/>
</dbReference>
<reference evidence="3" key="1">
    <citation type="submission" date="2008-12" db="EMBL/GenBank/DDBJ databases">
        <title>Annotation of Streptomyces ghanaensis ATCC 14672.</title>
        <authorList>
            <consortium name="The Broad Institute Genome Sequencing Platform"/>
            <consortium name="Broad Institute Microbial Sequencing Center"/>
            <person name="Fischbach M."/>
            <person name="Ward D."/>
            <person name="Young S."/>
            <person name="Kodira C.D."/>
            <person name="Zeng Q."/>
            <person name="Koehrsen M."/>
            <person name="Godfrey P."/>
            <person name="Alvarado L."/>
            <person name="Berlin A.M."/>
            <person name="Borenstein D."/>
            <person name="Chen Z."/>
            <person name="Engels R."/>
            <person name="Freedman E."/>
            <person name="Gellesch M."/>
            <person name="Goldberg J."/>
            <person name="Griggs A."/>
            <person name="Gujja S."/>
            <person name="Heiman D.I."/>
            <person name="Hepburn T.A."/>
            <person name="Howarth C."/>
            <person name="Jen D."/>
            <person name="Larson L."/>
            <person name="Lewis B."/>
            <person name="Mehta T."/>
            <person name="Park D."/>
            <person name="Pearson M."/>
            <person name="Roberts A."/>
            <person name="Saif S."/>
            <person name="Shea T.D."/>
            <person name="Shenoy N."/>
            <person name="Sisk P."/>
            <person name="Stolte C."/>
            <person name="Sykes S.N."/>
            <person name="Walk T."/>
            <person name="White J."/>
            <person name="Yandava C."/>
            <person name="Straight P."/>
            <person name="Clardy J."/>
            <person name="Hung D."/>
            <person name="Kolter R."/>
            <person name="Mekalanos J."/>
            <person name="Walker S."/>
            <person name="Walsh C.T."/>
            <person name="Wieland B.L.C."/>
            <person name="Ilzarbe M."/>
            <person name="Galagan J."/>
            <person name="Nusbaum C."/>
            <person name="Birren B."/>
        </authorList>
    </citation>
    <scope>NUCLEOTIDE SEQUENCE [LARGE SCALE GENOMIC DNA]</scope>
    <source>
        <strain evidence="3">ATCC 14672 / DSM 40746 / JCM 4963 / KCTC 9882 / NRRL B-12104 / FH 1290</strain>
    </source>
</reference>
<sequence>MPPQTWIRFDAAERRRYWWRAGLTTLTFFGMAWAVGLSASAAERWWWVGGVAVLSLPMIFSMINQGYGATLLTTEGMELHTLFRCRSVSWGEVAGIEERCLPTRSGTRSEVRVVRVRGRALTVPGTLTARMYDPEFEAKLAVIRQYRAHAADS</sequence>
<dbReference type="AlphaFoldDB" id="D6A255"/>
<accession>D6A255</accession>
<dbReference type="eggNOG" id="ENOG5031QQF">
    <property type="taxonomic scope" value="Bacteria"/>
</dbReference>
<keyword evidence="1" id="KW-1133">Transmembrane helix</keyword>